<dbReference type="STRING" id="1685378.AVO44_15550"/>
<dbReference type="InterPro" id="IPR002725">
    <property type="entry name" value="YgjP-like_metallopeptidase"/>
</dbReference>
<dbReference type="PANTHER" id="PTHR30399:SF1">
    <property type="entry name" value="UTP PYROPHOSPHATASE"/>
    <property type="match status" value="1"/>
</dbReference>
<dbReference type="AlphaFoldDB" id="A0A0X3TPR2"/>
<dbReference type="Pfam" id="PF01863">
    <property type="entry name" value="YgjP-like"/>
    <property type="match status" value="1"/>
</dbReference>
<reference evidence="3" key="1">
    <citation type="submission" date="2015-12" db="EMBL/GenBank/DDBJ databases">
        <authorList>
            <person name="Zhang G."/>
            <person name="Stingl U."/>
        </authorList>
    </citation>
    <scope>NUCLEOTIDE SEQUENCE [LARGE SCALE GENOMIC DNA]</scope>
    <source>
        <strain evidence="3">ZGT108</strain>
    </source>
</reference>
<organism evidence="2 3">
    <name type="scientific">Ruegeria profundi</name>
    <dbReference type="NCBI Taxonomy" id="1685378"/>
    <lineage>
        <taxon>Bacteria</taxon>
        <taxon>Pseudomonadati</taxon>
        <taxon>Pseudomonadota</taxon>
        <taxon>Alphaproteobacteria</taxon>
        <taxon>Rhodobacterales</taxon>
        <taxon>Roseobacteraceae</taxon>
        <taxon>Ruegeria</taxon>
    </lineage>
</organism>
<dbReference type="OrthoDB" id="9795402at2"/>
<dbReference type="GO" id="GO:0016787">
    <property type="term" value="F:hydrolase activity"/>
    <property type="evidence" value="ECO:0007669"/>
    <property type="project" value="UniProtKB-KW"/>
</dbReference>
<accession>A0A0X3TPR2</accession>
<dbReference type="EMBL" id="LQBP01000008">
    <property type="protein sequence ID" value="KUJ77745.1"/>
    <property type="molecule type" value="Genomic_DNA"/>
</dbReference>
<comment type="caution">
    <text evidence="2">The sequence shown here is derived from an EMBL/GenBank/DDBJ whole genome shotgun (WGS) entry which is preliminary data.</text>
</comment>
<evidence type="ECO:0000313" key="3">
    <source>
        <dbReference type="Proteomes" id="UP000053690"/>
    </source>
</evidence>
<feature type="domain" description="YgjP-like metallopeptidase" evidence="1">
    <location>
        <begin position="27"/>
        <end position="232"/>
    </location>
</feature>
<dbReference type="PANTHER" id="PTHR30399">
    <property type="entry name" value="UNCHARACTERIZED PROTEIN YGJP"/>
    <property type="match status" value="1"/>
</dbReference>
<name>A0A0X3TPR2_9RHOB</name>
<dbReference type="Proteomes" id="UP000053690">
    <property type="component" value="Unassembled WGS sequence"/>
</dbReference>
<dbReference type="Gene3D" id="3.30.2010.10">
    <property type="entry name" value="Metalloproteases ('zincins'), catalytic domain"/>
    <property type="match status" value="1"/>
</dbReference>
<sequence>MSISRTKLSVSGIDVDLIRKDVKNIHLSVCPPDGLVKLTAPSKLSDDNARLAVIQKLRWIRNKQADFQQQQRQSKRQFVDGESHYFDGERYLLEVREEQAKPTVQIAGNGRLRMTVRPGSNLATKSSTMAEFYRAHLKRFVSGHVDDWAARLGVEPKEIRVQKMKTRWGSCNTATGRILLNLELAKKPRTCAEYILVHELVHLLERCHNERFVAHMDRVMADWRHRRDVLRSLPLAYETWAY</sequence>
<dbReference type="InterPro" id="IPR053136">
    <property type="entry name" value="UTP_pyrophosphatase-like"/>
</dbReference>
<proteinExistence type="predicted"/>
<dbReference type="RefSeq" id="WP_068338651.1">
    <property type="nucleotide sequence ID" value="NZ_LQBP01000008.1"/>
</dbReference>
<keyword evidence="2" id="KW-0378">Hydrolase</keyword>
<evidence type="ECO:0000313" key="2">
    <source>
        <dbReference type="EMBL" id="KUJ77745.1"/>
    </source>
</evidence>
<keyword evidence="3" id="KW-1185">Reference proteome</keyword>
<protein>
    <submittedName>
        <fullName evidence="2">Metal-dependent hydrolase</fullName>
    </submittedName>
</protein>
<dbReference type="CDD" id="cd07344">
    <property type="entry name" value="M48_yhfN_like"/>
    <property type="match status" value="1"/>
</dbReference>
<evidence type="ECO:0000259" key="1">
    <source>
        <dbReference type="Pfam" id="PF01863"/>
    </source>
</evidence>
<gene>
    <name evidence="2" type="ORF">AVO44_15550</name>
</gene>